<proteinExistence type="predicted"/>
<reference evidence="1 2" key="1">
    <citation type="journal article" date="2019" name="Sci. Rep.">
        <title>Orb-weaving spider Araneus ventricosus genome elucidates the spidroin gene catalogue.</title>
        <authorList>
            <person name="Kono N."/>
            <person name="Nakamura H."/>
            <person name="Ohtoshi R."/>
            <person name="Moran D.A.P."/>
            <person name="Shinohara A."/>
            <person name="Yoshida Y."/>
            <person name="Fujiwara M."/>
            <person name="Mori M."/>
            <person name="Tomita M."/>
            <person name="Arakawa K."/>
        </authorList>
    </citation>
    <scope>NUCLEOTIDE SEQUENCE [LARGE SCALE GENOMIC DNA]</scope>
</reference>
<gene>
    <name evidence="1" type="ORF">AVEN_7349_1</name>
</gene>
<comment type="caution">
    <text evidence="1">The sequence shown here is derived from an EMBL/GenBank/DDBJ whole genome shotgun (WGS) entry which is preliminary data.</text>
</comment>
<protein>
    <submittedName>
        <fullName evidence="1">Uncharacterized protein</fullName>
    </submittedName>
</protein>
<evidence type="ECO:0000313" key="2">
    <source>
        <dbReference type="Proteomes" id="UP000499080"/>
    </source>
</evidence>
<evidence type="ECO:0000313" key="1">
    <source>
        <dbReference type="EMBL" id="GBL94374.1"/>
    </source>
</evidence>
<dbReference type="Proteomes" id="UP000499080">
    <property type="component" value="Unassembled WGS sequence"/>
</dbReference>
<dbReference type="EMBL" id="BGPR01000102">
    <property type="protein sequence ID" value="GBL94374.1"/>
    <property type="molecule type" value="Genomic_DNA"/>
</dbReference>
<keyword evidence="2" id="KW-1185">Reference proteome</keyword>
<organism evidence="1 2">
    <name type="scientific">Araneus ventricosus</name>
    <name type="common">Orbweaver spider</name>
    <name type="synonym">Epeira ventricosa</name>
    <dbReference type="NCBI Taxonomy" id="182803"/>
    <lineage>
        <taxon>Eukaryota</taxon>
        <taxon>Metazoa</taxon>
        <taxon>Ecdysozoa</taxon>
        <taxon>Arthropoda</taxon>
        <taxon>Chelicerata</taxon>
        <taxon>Arachnida</taxon>
        <taxon>Araneae</taxon>
        <taxon>Araneomorphae</taxon>
        <taxon>Entelegynae</taxon>
        <taxon>Araneoidea</taxon>
        <taxon>Araneidae</taxon>
        <taxon>Araneus</taxon>
    </lineage>
</organism>
<name>A0A4Y2BT90_ARAVE</name>
<dbReference type="AlphaFoldDB" id="A0A4Y2BT90"/>
<accession>A0A4Y2BT90</accession>
<sequence>MMKREGERMFVVREIVRHPDKSWTLNLSATLQRAGSKVFLSWNLDSRGRFGGRVDSSLGFDSRDRILKSGLSRDSVLVRAPSPVKPMSQTLAE</sequence>